<feature type="signal peptide" evidence="1">
    <location>
        <begin position="1"/>
        <end position="16"/>
    </location>
</feature>
<evidence type="ECO:0000313" key="2">
    <source>
        <dbReference type="EMBL" id="CAH0375272.1"/>
    </source>
</evidence>
<evidence type="ECO:0000313" key="3">
    <source>
        <dbReference type="Proteomes" id="UP000789595"/>
    </source>
</evidence>
<evidence type="ECO:0008006" key="4">
    <source>
        <dbReference type="Google" id="ProtNLM"/>
    </source>
</evidence>
<proteinExistence type="predicted"/>
<feature type="chain" id="PRO_5035184146" description="Sulfotransferase domain-containing protein" evidence="1">
    <location>
        <begin position="17"/>
        <end position="291"/>
    </location>
</feature>
<organism evidence="2 3">
    <name type="scientific">Pelagomonas calceolata</name>
    <dbReference type="NCBI Taxonomy" id="35677"/>
    <lineage>
        <taxon>Eukaryota</taxon>
        <taxon>Sar</taxon>
        <taxon>Stramenopiles</taxon>
        <taxon>Ochrophyta</taxon>
        <taxon>Pelagophyceae</taxon>
        <taxon>Pelagomonadales</taxon>
        <taxon>Pelagomonadaceae</taxon>
        <taxon>Pelagomonas</taxon>
    </lineage>
</organism>
<reference evidence="2" key="1">
    <citation type="submission" date="2021-11" db="EMBL/GenBank/DDBJ databases">
        <authorList>
            <consortium name="Genoscope - CEA"/>
            <person name="William W."/>
        </authorList>
    </citation>
    <scope>NUCLEOTIDE SEQUENCE</scope>
</reference>
<dbReference type="PANTHER" id="PTHR45964">
    <property type="entry name" value="WSCD FAMILY MEMBER CG9164"/>
    <property type="match status" value="1"/>
</dbReference>
<dbReference type="AlphaFoldDB" id="A0A8J2SVN4"/>
<name>A0A8J2SVN4_9STRA</name>
<dbReference type="InterPro" id="IPR051589">
    <property type="entry name" value="Sialate-O-sulfotransferase"/>
</dbReference>
<evidence type="ECO:0000256" key="1">
    <source>
        <dbReference type="SAM" id="SignalP"/>
    </source>
</evidence>
<protein>
    <recommendedName>
        <fullName evidence="4">Sulfotransferase domain-containing protein</fullName>
    </recommendedName>
</protein>
<dbReference type="EMBL" id="CAKKNE010000004">
    <property type="protein sequence ID" value="CAH0375272.1"/>
    <property type="molecule type" value="Genomic_DNA"/>
</dbReference>
<keyword evidence="3" id="KW-1185">Reference proteome</keyword>
<dbReference type="OrthoDB" id="5985073at2759"/>
<dbReference type="PANTHER" id="PTHR45964:SF5">
    <property type="entry name" value="WSCD FAMILY MEMBER CG9164"/>
    <property type="match status" value="1"/>
</dbReference>
<accession>A0A8J2SVN4</accession>
<comment type="caution">
    <text evidence="2">The sequence shown here is derived from an EMBL/GenBank/DDBJ whole genome shotgun (WGS) entry which is preliminary data.</text>
</comment>
<dbReference type="Proteomes" id="UP000789595">
    <property type="component" value="Unassembled WGS sequence"/>
</dbReference>
<keyword evidence="1" id="KW-0732">Signal</keyword>
<sequence length="291" mass="31181">MARCAAAVALVACAAAQPLRRRFATPPVLWTVPGSGSTMTRLFLDAALGGQSGSVYHDKSLMAVLPGEARCAANQTTIKAHPKGFAFTRLFRNGSLPCPWPRFGAALVVVRRPLDAIWAEYQRKTVARLYGRGERHVGRVREKDWVSKNLQADFDAFAVRMARDTARWHARDYARLCELPHVVVCFEDLVDWRGGGASRAAAAYDTLAAFVAADGEAVADGVSRARATDAARAARRPPVRAGEVANPWTNATRAAALAALGRPALVDRCAVAHAPGGWTALAPSCAGLQKR</sequence>
<gene>
    <name evidence="2" type="ORF">PECAL_4P25980</name>
</gene>